<keyword evidence="3" id="KW-1185">Reference proteome</keyword>
<name>A0A9N9L253_9HELO</name>
<feature type="compositionally biased region" description="Polar residues" evidence="1">
    <location>
        <begin position="48"/>
        <end position="62"/>
    </location>
</feature>
<gene>
    <name evidence="2" type="ORF">HYFRA_00000049</name>
</gene>
<evidence type="ECO:0000313" key="2">
    <source>
        <dbReference type="EMBL" id="CAG8957714.1"/>
    </source>
</evidence>
<evidence type="ECO:0000256" key="1">
    <source>
        <dbReference type="SAM" id="MobiDB-lite"/>
    </source>
</evidence>
<sequence length="133" mass="15524">MALDEMDVILEPHILSRVEKVNKPSFSSVIIYILQPPTFQPKDLNPDSAPTSNYSSSKPRSTVSVDITTTTLHHSHPVSFLKMRKGGFKEKQIFYYSCHRHQLELHIHPRLFFFFSFLQPPRQWPAERKFNLA</sequence>
<accession>A0A9N9L253</accession>
<protein>
    <submittedName>
        <fullName evidence="2">Uncharacterized protein</fullName>
    </submittedName>
</protein>
<reference evidence="2" key="1">
    <citation type="submission" date="2021-07" db="EMBL/GenBank/DDBJ databases">
        <authorList>
            <person name="Durling M."/>
        </authorList>
    </citation>
    <scope>NUCLEOTIDE SEQUENCE</scope>
</reference>
<organism evidence="2 3">
    <name type="scientific">Hymenoscyphus fraxineus</name>
    <dbReference type="NCBI Taxonomy" id="746836"/>
    <lineage>
        <taxon>Eukaryota</taxon>
        <taxon>Fungi</taxon>
        <taxon>Dikarya</taxon>
        <taxon>Ascomycota</taxon>
        <taxon>Pezizomycotina</taxon>
        <taxon>Leotiomycetes</taxon>
        <taxon>Helotiales</taxon>
        <taxon>Helotiaceae</taxon>
        <taxon>Hymenoscyphus</taxon>
    </lineage>
</organism>
<dbReference type="AlphaFoldDB" id="A0A9N9L253"/>
<dbReference type="Proteomes" id="UP000696280">
    <property type="component" value="Unassembled WGS sequence"/>
</dbReference>
<proteinExistence type="predicted"/>
<evidence type="ECO:0000313" key="3">
    <source>
        <dbReference type="Proteomes" id="UP000696280"/>
    </source>
</evidence>
<feature type="region of interest" description="Disordered" evidence="1">
    <location>
        <begin position="40"/>
        <end position="62"/>
    </location>
</feature>
<comment type="caution">
    <text evidence="2">The sequence shown here is derived from an EMBL/GenBank/DDBJ whole genome shotgun (WGS) entry which is preliminary data.</text>
</comment>
<dbReference type="EMBL" id="CAJVRL010000081">
    <property type="protein sequence ID" value="CAG8957714.1"/>
    <property type="molecule type" value="Genomic_DNA"/>
</dbReference>